<proteinExistence type="predicted"/>
<evidence type="ECO:0000313" key="3">
    <source>
        <dbReference type="Proteomes" id="UP000612956"/>
    </source>
</evidence>
<dbReference type="InterPro" id="IPR028973">
    <property type="entry name" value="PhnB-like"/>
</dbReference>
<keyword evidence="3" id="KW-1185">Reference proteome</keyword>
<dbReference type="Gene3D" id="3.10.180.10">
    <property type="entry name" value="2,3-Dihydroxybiphenyl 1,2-Dioxygenase, domain 1"/>
    <property type="match status" value="1"/>
</dbReference>
<sequence>MSINTFFWYDSDAEAAAELYARVLPNSRIVDITRQGDGSAFIVTLDLDGQAVTLMNGGPDHPLTDAASLQVIVDDQAEVDRLWDELTANGGKPGPCGWLTDPYGLSWQIVPKRLPELLNGDNPAKTIAVGTKLRTMSKLDIDALEAAYNEAG</sequence>
<dbReference type="InterPro" id="IPR029068">
    <property type="entry name" value="Glyas_Bleomycin-R_OHBP_Dase"/>
</dbReference>
<dbReference type="SUPFAM" id="SSF54593">
    <property type="entry name" value="Glyoxalase/Bleomycin resistance protein/Dihydroxybiphenyl dioxygenase"/>
    <property type="match status" value="1"/>
</dbReference>
<reference evidence="2" key="2">
    <citation type="submission" date="2020-09" db="EMBL/GenBank/DDBJ databases">
        <authorList>
            <person name="Sun Q."/>
            <person name="Zhou Y."/>
        </authorList>
    </citation>
    <scope>NUCLEOTIDE SEQUENCE</scope>
    <source>
        <strain evidence="2">CGMCC 4.7278</strain>
    </source>
</reference>
<protein>
    <submittedName>
        <fullName evidence="2">VOC family protein</fullName>
    </submittedName>
</protein>
<reference evidence="2" key="1">
    <citation type="journal article" date="2014" name="Int. J. Syst. Evol. Microbiol.">
        <title>Complete genome sequence of Corynebacterium casei LMG S-19264T (=DSM 44701T), isolated from a smear-ripened cheese.</title>
        <authorList>
            <consortium name="US DOE Joint Genome Institute (JGI-PGF)"/>
            <person name="Walter F."/>
            <person name="Albersmeier A."/>
            <person name="Kalinowski J."/>
            <person name="Ruckert C."/>
        </authorList>
    </citation>
    <scope>NUCLEOTIDE SEQUENCE</scope>
    <source>
        <strain evidence="2">CGMCC 4.7278</strain>
    </source>
</reference>
<dbReference type="Proteomes" id="UP000612956">
    <property type="component" value="Unassembled WGS sequence"/>
</dbReference>
<gene>
    <name evidence="2" type="ORF">GCM10011591_16480</name>
</gene>
<dbReference type="PANTHER" id="PTHR33990">
    <property type="entry name" value="PROTEIN YJDN-RELATED"/>
    <property type="match status" value="1"/>
</dbReference>
<dbReference type="CDD" id="cd06588">
    <property type="entry name" value="PhnB_like"/>
    <property type="match status" value="1"/>
</dbReference>
<dbReference type="EMBL" id="BMMW01000002">
    <property type="protein sequence ID" value="GGK45686.1"/>
    <property type="molecule type" value="Genomic_DNA"/>
</dbReference>
<feature type="domain" description="PhnB-like" evidence="1">
    <location>
        <begin position="3"/>
        <end position="110"/>
    </location>
</feature>
<dbReference type="RefSeq" id="WP_188828333.1">
    <property type="nucleotide sequence ID" value="NZ_BMMW01000002.1"/>
</dbReference>
<dbReference type="Pfam" id="PF06983">
    <property type="entry name" value="3-dmu-9_3-mt"/>
    <property type="match status" value="1"/>
</dbReference>
<dbReference type="PIRSF" id="PIRSF021700">
    <property type="entry name" value="3_dmu_93_MTrfase"/>
    <property type="match status" value="1"/>
</dbReference>
<dbReference type="PANTHER" id="PTHR33990:SF2">
    <property type="entry name" value="PHNB-LIKE DOMAIN-CONTAINING PROTEIN"/>
    <property type="match status" value="1"/>
</dbReference>
<evidence type="ECO:0000259" key="1">
    <source>
        <dbReference type="Pfam" id="PF06983"/>
    </source>
</evidence>
<comment type="caution">
    <text evidence="2">The sequence shown here is derived from an EMBL/GenBank/DDBJ whole genome shotgun (WGS) entry which is preliminary data.</text>
</comment>
<dbReference type="AlphaFoldDB" id="A0A917QDT5"/>
<evidence type="ECO:0000313" key="2">
    <source>
        <dbReference type="EMBL" id="GGK45686.1"/>
    </source>
</evidence>
<name>A0A917QDT5_9NOCA</name>
<organism evidence="2 3">
    <name type="scientific">Nocardia camponoti</name>
    <dbReference type="NCBI Taxonomy" id="1616106"/>
    <lineage>
        <taxon>Bacteria</taxon>
        <taxon>Bacillati</taxon>
        <taxon>Actinomycetota</taxon>
        <taxon>Actinomycetes</taxon>
        <taxon>Mycobacteriales</taxon>
        <taxon>Nocardiaceae</taxon>
        <taxon>Nocardia</taxon>
    </lineage>
</organism>
<dbReference type="InterPro" id="IPR009725">
    <property type="entry name" value="3_dmu_93_MTrfase"/>
</dbReference>
<accession>A0A917QDT5</accession>